<dbReference type="Pfam" id="PF24032">
    <property type="entry name" value="YQBQ"/>
    <property type="match status" value="1"/>
</dbReference>
<dbReference type="InterPro" id="IPR056937">
    <property type="entry name" value="YqbQ/XkdQ"/>
</dbReference>
<feature type="compositionally biased region" description="Polar residues" evidence="1">
    <location>
        <begin position="335"/>
        <end position="344"/>
    </location>
</feature>
<sequence length="344" mass="38178">MDITELAPTITWSGDYQQRARSLDFGLLSSATDKSIPTVKCELGNAVTLMEGNTTLFEGYVFTRQKGTESSIIDIGCFDRGFYLKSKASYKFTNVTPEAITRRICTDFGISAGEIVSTGFKLSRNFLGCSLYDIVQTAYTLASAQTKKKYHLVFRGKQLCVVEKKANENTLVIEGGSNLMDATVSESIENMVNQVVIYNKEDKLIKTMKNAEAIKLYGVMQDYLKQSDKEDVTAQAQKLLNDNGVEQKITLNNLGNIANVTGGTVVVREPYTGLYGLFFIDSDVHTWKNGLYLNKLVVNFKNIMDEKDVGSLPNKTGKKTASKSKKNKKKTTSGETWQYINPPG</sequence>
<comment type="caution">
    <text evidence="3">The sequence shown here is derived from an EMBL/GenBank/DDBJ whole genome shotgun (WGS) entry which is preliminary data.</text>
</comment>
<feature type="compositionally biased region" description="Basic residues" evidence="1">
    <location>
        <begin position="316"/>
        <end position="331"/>
    </location>
</feature>
<dbReference type="AlphaFoldDB" id="A0A4Z0Y7B1"/>
<dbReference type="Proteomes" id="UP000297714">
    <property type="component" value="Unassembled WGS sequence"/>
</dbReference>
<feature type="domain" description="YqbQ/XkdQ" evidence="2">
    <location>
        <begin position="10"/>
        <end position="295"/>
    </location>
</feature>
<reference evidence="3 4" key="1">
    <citation type="submission" date="2019-04" db="EMBL/GenBank/DDBJ databases">
        <authorList>
            <person name="Poehlein A."/>
            <person name="Bengelsdorf F.R."/>
            <person name="Duerre P."/>
            <person name="Daniel R."/>
        </authorList>
    </citation>
    <scope>NUCLEOTIDE SEQUENCE [LARGE SCALE GENOMIC DNA]</scope>
    <source>
        <strain evidence="3 4">BS-1</strain>
    </source>
</reference>
<dbReference type="SUPFAM" id="SSF69279">
    <property type="entry name" value="Phage tail proteins"/>
    <property type="match status" value="1"/>
</dbReference>
<gene>
    <name evidence="3" type="ORF">CAGA_24500</name>
</gene>
<protein>
    <recommendedName>
        <fullName evidence="2">YqbQ/XkdQ domain-containing protein</fullName>
    </recommendedName>
</protein>
<dbReference type="EMBL" id="SRMQ01000018">
    <property type="protein sequence ID" value="TGJ75425.1"/>
    <property type="molecule type" value="Genomic_DNA"/>
</dbReference>
<feature type="region of interest" description="Disordered" evidence="1">
    <location>
        <begin position="308"/>
        <end position="344"/>
    </location>
</feature>
<evidence type="ECO:0000313" key="4">
    <source>
        <dbReference type="Proteomes" id="UP000297714"/>
    </source>
</evidence>
<evidence type="ECO:0000256" key="1">
    <source>
        <dbReference type="SAM" id="MobiDB-lite"/>
    </source>
</evidence>
<evidence type="ECO:0000313" key="3">
    <source>
        <dbReference type="EMBL" id="TGJ75425.1"/>
    </source>
</evidence>
<name>A0A4Z0Y7B1_9FIRM</name>
<proteinExistence type="predicted"/>
<evidence type="ECO:0000259" key="2">
    <source>
        <dbReference type="Pfam" id="PF24032"/>
    </source>
</evidence>
<accession>A0A4Z0Y7B1</accession>
<organism evidence="3 4">
    <name type="scientific">Caproiciproducens galactitolivorans</name>
    <dbReference type="NCBI Taxonomy" id="642589"/>
    <lineage>
        <taxon>Bacteria</taxon>
        <taxon>Bacillati</taxon>
        <taxon>Bacillota</taxon>
        <taxon>Clostridia</taxon>
        <taxon>Eubacteriales</taxon>
        <taxon>Acutalibacteraceae</taxon>
        <taxon>Caproiciproducens</taxon>
    </lineage>
</organism>
<keyword evidence="4" id="KW-1185">Reference proteome</keyword>